<accession>A0A0J8VVC3</accession>
<organism evidence="9 10">
    <name type="scientific">Franconibacter pulveris</name>
    <dbReference type="NCBI Taxonomy" id="435910"/>
    <lineage>
        <taxon>Bacteria</taxon>
        <taxon>Pseudomonadati</taxon>
        <taxon>Pseudomonadota</taxon>
        <taxon>Gammaproteobacteria</taxon>
        <taxon>Enterobacterales</taxon>
        <taxon>Enterobacteriaceae</taxon>
        <taxon>Franconibacter</taxon>
    </lineage>
</organism>
<keyword evidence="10" id="KW-1185">Reference proteome</keyword>
<evidence type="ECO:0000256" key="5">
    <source>
        <dbReference type="ARBA" id="ARBA00022692"/>
    </source>
</evidence>
<feature type="transmembrane region" description="Helical" evidence="8">
    <location>
        <begin position="321"/>
        <end position="340"/>
    </location>
</feature>
<keyword evidence="4" id="KW-1003">Cell membrane</keyword>
<protein>
    <submittedName>
        <fullName evidence="9">Uracil permease</fullName>
    </submittedName>
</protein>
<dbReference type="PANTHER" id="PTHR42810">
    <property type="entry name" value="PURINE PERMEASE C1399.01C-RELATED"/>
    <property type="match status" value="1"/>
</dbReference>
<feature type="transmembrane region" description="Helical" evidence="8">
    <location>
        <begin position="170"/>
        <end position="187"/>
    </location>
</feature>
<dbReference type="Pfam" id="PF00860">
    <property type="entry name" value="Xan_ur_permease"/>
    <property type="match status" value="1"/>
</dbReference>
<dbReference type="GO" id="GO:0042907">
    <property type="term" value="F:xanthine transmembrane transporter activity"/>
    <property type="evidence" value="ECO:0007669"/>
    <property type="project" value="TreeGrafter"/>
</dbReference>
<evidence type="ECO:0000256" key="7">
    <source>
        <dbReference type="ARBA" id="ARBA00023136"/>
    </source>
</evidence>
<feature type="transmembrane region" description="Helical" evidence="8">
    <location>
        <begin position="194"/>
        <end position="214"/>
    </location>
</feature>
<dbReference type="InterPro" id="IPR006042">
    <property type="entry name" value="Xan_ur_permease"/>
</dbReference>
<feature type="transmembrane region" description="Helical" evidence="8">
    <location>
        <begin position="234"/>
        <end position="257"/>
    </location>
</feature>
<feature type="transmembrane region" description="Helical" evidence="8">
    <location>
        <begin position="53"/>
        <end position="70"/>
    </location>
</feature>
<comment type="caution">
    <text evidence="9">The sequence shown here is derived from an EMBL/GenBank/DDBJ whole genome shotgun (WGS) entry which is preliminary data.</text>
</comment>
<keyword evidence="3" id="KW-0813">Transport</keyword>
<evidence type="ECO:0000256" key="6">
    <source>
        <dbReference type="ARBA" id="ARBA00022989"/>
    </source>
</evidence>
<feature type="transmembrane region" description="Helical" evidence="8">
    <location>
        <begin position="137"/>
        <end position="158"/>
    </location>
</feature>
<dbReference type="InterPro" id="IPR017588">
    <property type="entry name" value="UacT-like"/>
</dbReference>
<dbReference type="InterPro" id="IPR006043">
    <property type="entry name" value="NCS2"/>
</dbReference>
<evidence type="ECO:0000256" key="3">
    <source>
        <dbReference type="ARBA" id="ARBA00022448"/>
    </source>
</evidence>
<dbReference type="EMBL" id="LFEJ01000003">
    <property type="protein sequence ID" value="KMV36445.1"/>
    <property type="molecule type" value="Genomic_DNA"/>
</dbReference>
<evidence type="ECO:0000256" key="4">
    <source>
        <dbReference type="ARBA" id="ARBA00022475"/>
    </source>
</evidence>
<keyword evidence="5 8" id="KW-0812">Transmembrane</keyword>
<dbReference type="Proteomes" id="UP000037315">
    <property type="component" value="Unassembled WGS sequence"/>
</dbReference>
<evidence type="ECO:0000256" key="8">
    <source>
        <dbReference type="SAM" id="Phobius"/>
    </source>
</evidence>
<dbReference type="PATRIC" id="fig|1656095.3.peg.445"/>
<feature type="transmembrane region" description="Helical" evidence="8">
    <location>
        <begin position="82"/>
        <end position="102"/>
    </location>
</feature>
<evidence type="ECO:0000256" key="2">
    <source>
        <dbReference type="ARBA" id="ARBA00008821"/>
    </source>
</evidence>
<name>A0A0J8VVC3_9ENTR</name>
<dbReference type="NCBIfam" id="TIGR03173">
    <property type="entry name" value="pbuX"/>
    <property type="match status" value="1"/>
</dbReference>
<dbReference type="RefSeq" id="WP_048887325.1">
    <property type="nucleotide sequence ID" value="NZ_LFEJ01000003.1"/>
</dbReference>
<dbReference type="AlphaFoldDB" id="A0A0J8VVC3"/>
<dbReference type="GO" id="GO:0005886">
    <property type="term" value="C:plasma membrane"/>
    <property type="evidence" value="ECO:0007669"/>
    <property type="project" value="UniProtKB-SubCell"/>
</dbReference>
<evidence type="ECO:0000256" key="1">
    <source>
        <dbReference type="ARBA" id="ARBA00004651"/>
    </source>
</evidence>
<gene>
    <name evidence="9" type="ORF">ACH50_03285</name>
</gene>
<dbReference type="PANTHER" id="PTHR42810:SF4">
    <property type="entry name" value="URIC ACID TRANSPORTER UACT"/>
    <property type="match status" value="1"/>
</dbReference>
<feature type="transmembrane region" description="Helical" evidence="8">
    <location>
        <begin position="21"/>
        <end position="41"/>
    </location>
</feature>
<reference evidence="9 10" key="1">
    <citation type="submission" date="2015-06" db="EMBL/GenBank/DDBJ databases">
        <title>Genome sequencing of Cronobacter sp. strain DJ34 isolated from petroleum contaminated sludge of Duliajan Oil Fields, Assam, India.</title>
        <authorList>
            <person name="Pal S."/>
            <person name="Banerjee T.D."/>
            <person name="Roy A."/>
            <person name="Sar P."/>
            <person name="Kazy S.K."/>
        </authorList>
    </citation>
    <scope>NUCLEOTIDE SEQUENCE [LARGE SCALE GENOMIC DNA]</scope>
    <source>
        <strain evidence="9 10">DJ34</strain>
    </source>
</reference>
<evidence type="ECO:0000313" key="9">
    <source>
        <dbReference type="EMBL" id="KMV36445.1"/>
    </source>
</evidence>
<keyword evidence="6 8" id="KW-1133">Transmembrane helix</keyword>
<dbReference type="NCBIfam" id="TIGR00801">
    <property type="entry name" value="ncs2"/>
    <property type="match status" value="1"/>
</dbReference>
<proteinExistence type="inferred from homology"/>
<dbReference type="NCBIfam" id="NF037981">
    <property type="entry name" value="NCS2_1"/>
    <property type="match status" value="1"/>
</dbReference>
<evidence type="ECO:0000313" key="10">
    <source>
        <dbReference type="Proteomes" id="UP000037315"/>
    </source>
</evidence>
<sequence length="447" mass="46017">MKRESACARPEDQRYPAVKTFAWGLQHVLTMYGGIIAPPLIIGSAAGLSGEDIGLLVTAALFISGLSTLLQSFGLPFFGSKLPLVQGVSFAGVATMVTIVSGGGGLPVVFGAVIASSLLGLLITPFFAHIIRFFPPVVTGCVITVIGLSLMPVAARWAMGGNAKAPDWGAPSNIGLAALTLGVILLLNRLGRGGVTRIAVLAAMVIGTLAGVAAGKADFSAVFQGDWLAMPTLFAFGMPVFDSAAILSMFLIVLVLLTETTAGLMAVGEIVGTDVNGRRIANGLRADMLTSALAPVFNSFPQSAFAQNIGLVALTGIKSRFVVSAGGVILLVLGLLPVLGRVVAAIPMPVLGGAGVVLFGSVAASGIRTLSKVDYKENMNLVVVATSLAFGMIPIVMPAFYDQFPGWVRTLFHSGISATCLVAFVLNILFNGKFVALAARGRAKTVS</sequence>
<comment type="subcellular location">
    <subcellularLocation>
        <location evidence="1">Cell membrane</location>
        <topology evidence="1">Multi-pass membrane protein</topology>
    </subcellularLocation>
</comment>
<dbReference type="STRING" id="1121863.GCA_000621185_00803"/>
<feature type="transmembrane region" description="Helical" evidence="8">
    <location>
        <begin position="407"/>
        <end position="430"/>
    </location>
</feature>
<feature type="transmembrane region" description="Helical" evidence="8">
    <location>
        <begin position="346"/>
        <end position="367"/>
    </location>
</feature>
<dbReference type="OrthoDB" id="9805749at2"/>
<feature type="transmembrane region" description="Helical" evidence="8">
    <location>
        <begin position="108"/>
        <end position="130"/>
    </location>
</feature>
<dbReference type="PROSITE" id="PS01116">
    <property type="entry name" value="XANTH_URACIL_PERMASE"/>
    <property type="match status" value="1"/>
</dbReference>
<comment type="similarity">
    <text evidence="2">Belongs to the nucleobase:cation symporter-2 (NCS2) (TC 2.A.40) family.</text>
</comment>
<keyword evidence="7 8" id="KW-0472">Membrane</keyword>
<feature type="transmembrane region" description="Helical" evidence="8">
    <location>
        <begin position="379"/>
        <end position="401"/>
    </location>
</feature>